<evidence type="ECO:0000256" key="1">
    <source>
        <dbReference type="SAM" id="MobiDB-lite"/>
    </source>
</evidence>
<accession>A0A1I2J9Y1</accession>
<evidence type="ECO:0000313" key="3">
    <source>
        <dbReference type="Proteomes" id="UP000198589"/>
    </source>
</evidence>
<sequence>MTTPPSEPVADRQQPTEVAAPKPLVEPQPGEKVCSCGHGQRAHTHYRRGKDCAVCSCGRFRQPLLSRLGLRR</sequence>
<dbReference type="OrthoDB" id="5193319at2"/>
<evidence type="ECO:0000313" key="2">
    <source>
        <dbReference type="EMBL" id="SFF51324.1"/>
    </source>
</evidence>
<proteinExistence type="predicted"/>
<name>A0A1I2J9Y1_9ACTN</name>
<dbReference type="Proteomes" id="UP000198589">
    <property type="component" value="Unassembled WGS sequence"/>
</dbReference>
<dbReference type="EMBL" id="FOND01000015">
    <property type="protein sequence ID" value="SFF51324.1"/>
    <property type="molecule type" value="Genomic_DNA"/>
</dbReference>
<reference evidence="3" key="1">
    <citation type="submission" date="2016-10" db="EMBL/GenBank/DDBJ databases">
        <authorList>
            <person name="Varghese N."/>
            <person name="Submissions S."/>
        </authorList>
    </citation>
    <scope>NUCLEOTIDE SEQUENCE [LARGE SCALE GENOMIC DNA]</scope>
    <source>
        <strain evidence="3">DSM 46838</strain>
    </source>
</reference>
<organism evidence="2 3">
    <name type="scientific">Blastococcus tunisiensis</name>
    <dbReference type="NCBI Taxonomy" id="1798228"/>
    <lineage>
        <taxon>Bacteria</taxon>
        <taxon>Bacillati</taxon>
        <taxon>Actinomycetota</taxon>
        <taxon>Actinomycetes</taxon>
        <taxon>Geodermatophilales</taxon>
        <taxon>Geodermatophilaceae</taxon>
        <taxon>Blastococcus</taxon>
    </lineage>
</organism>
<feature type="region of interest" description="Disordered" evidence="1">
    <location>
        <begin position="1"/>
        <end position="24"/>
    </location>
</feature>
<dbReference type="RefSeq" id="WP_092201781.1">
    <property type="nucleotide sequence ID" value="NZ_FOND01000015.1"/>
</dbReference>
<protein>
    <submittedName>
        <fullName evidence="2">Uncharacterized protein</fullName>
    </submittedName>
</protein>
<dbReference type="AlphaFoldDB" id="A0A1I2J9Y1"/>
<dbReference type="STRING" id="1798228.SAMN05216574_115114"/>
<keyword evidence="3" id="KW-1185">Reference proteome</keyword>
<gene>
    <name evidence="2" type="ORF">SAMN05216574_115114</name>
</gene>